<keyword evidence="2" id="KW-0813">Transport</keyword>
<dbReference type="PANTHER" id="PTHR30026">
    <property type="entry name" value="OUTER MEMBRANE PROTEIN TOLC"/>
    <property type="match status" value="1"/>
</dbReference>
<dbReference type="InterPro" id="IPR051906">
    <property type="entry name" value="TolC-like"/>
</dbReference>
<sequence>DNWTITLKGEWTFWEWRKKRHDVVAARANLAKANYLLMEVKDNIQLEVKEAYLSLREAEKNIQVAKKAVVQAEENFRMNEERYKQQVATSTDVLDALTLLTQARTNYFNALSEHNIAWARLERAMGIGYNG</sequence>
<dbReference type="GO" id="GO:0015288">
    <property type="term" value="F:porin activity"/>
    <property type="evidence" value="ECO:0007669"/>
    <property type="project" value="TreeGrafter"/>
</dbReference>
<comment type="caution">
    <text evidence="8">The sequence shown here is derived from an EMBL/GenBank/DDBJ whole genome shotgun (WGS) entry which is preliminary data.</text>
</comment>
<keyword evidence="4" id="KW-0812">Transmembrane</keyword>
<evidence type="ECO:0008006" key="9">
    <source>
        <dbReference type="Google" id="ProtNLM"/>
    </source>
</evidence>
<evidence type="ECO:0000256" key="2">
    <source>
        <dbReference type="ARBA" id="ARBA00022448"/>
    </source>
</evidence>
<accession>X0RHH0</accession>
<dbReference type="Gene3D" id="1.20.1600.10">
    <property type="entry name" value="Outer membrane efflux proteins (OEP)"/>
    <property type="match status" value="1"/>
</dbReference>
<evidence type="ECO:0000256" key="3">
    <source>
        <dbReference type="ARBA" id="ARBA00022452"/>
    </source>
</evidence>
<evidence type="ECO:0000256" key="5">
    <source>
        <dbReference type="ARBA" id="ARBA00023136"/>
    </source>
</evidence>
<dbReference type="InterPro" id="IPR003423">
    <property type="entry name" value="OMP_efflux"/>
</dbReference>
<gene>
    <name evidence="8" type="ORF">S01H1_16942</name>
</gene>
<evidence type="ECO:0000256" key="4">
    <source>
        <dbReference type="ARBA" id="ARBA00022692"/>
    </source>
</evidence>
<name>X0RHH0_9ZZZZ</name>
<keyword evidence="6" id="KW-0998">Cell outer membrane</keyword>
<feature type="non-terminal residue" evidence="8">
    <location>
        <position position="1"/>
    </location>
</feature>
<dbReference type="GO" id="GO:1990281">
    <property type="term" value="C:efflux pump complex"/>
    <property type="evidence" value="ECO:0007669"/>
    <property type="project" value="TreeGrafter"/>
</dbReference>
<dbReference type="GO" id="GO:0009279">
    <property type="term" value="C:cell outer membrane"/>
    <property type="evidence" value="ECO:0007669"/>
    <property type="project" value="UniProtKB-SubCell"/>
</dbReference>
<evidence type="ECO:0000256" key="1">
    <source>
        <dbReference type="ARBA" id="ARBA00004442"/>
    </source>
</evidence>
<keyword evidence="5" id="KW-0472">Membrane</keyword>
<dbReference type="GO" id="GO:0015562">
    <property type="term" value="F:efflux transmembrane transporter activity"/>
    <property type="evidence" value="ECO:0007669"/>
    <property type="project" value="InterPro"/>
</dbReference>
<feature type="coiled-coil region" evidence="7">
    <location>
        <begin position="41"/>
        <end position="75"/>
    </location>
</feature>
<evidence type="ECO:0000256" key="6">
    <source>
        <dbReference type="ARBA" id="ARBA00023237"/>
    </source>
</evidence>
<evidence type="ECO:0000256" key="7">
    <source>
        <dbReference type="SAM" id="Coils"/>
    </source>
</evidence>
<keyword evidence="3" id="KW-1134">Transmembrane beta strand</keyword>
<dbReference type="AlphaFoldDB" id="X0RHH0"/>
<dbReference type="SUPFAM" id="SSF56954">
    <property type="entry name" value="Outer membrane efflux proteins (OEP)"/>
    <property type="match status" value="1"/>
</dbReference>
<protein>
    <recommendedName>
        <fullName evidence="9">TolC family protein</fullName>
    </recommendedName>
</protein>
<dbReference type="PANTHER" id="PTHR30026:SF20">
    <property type="entry name" value="OUTER MEMBRANE PROTEIN TOLC"/>
    <property type="match status" value="1"/>
</dbReference>
<organism evidence="8">
    <name type="scientific">marine sediment metagenome</name>
    <dbReference type="NCBI Taxonomy" id="412755"/>
    <lineage>
        <taxon>unclassified sequences</taxon>
        <taxon>metagenomes</taxon>
        <taxon>ecological metagenomes</taxon>
    </lineage>
</organism>
<comment type="subcellular location">
    <subcellularLocation>
        <location evidence="1">Cell outer membrane</location>
    </subcellularLocation>
</comment>
<reference evidence="8" key="1">
    <citation type="journal article" date="2014" name="Front. Microbiol.">
        <title>High frequency of phylogenetically diverse reductive dehalogenase-homologous genes in deep subseafloor sedimentary metagenomes.</title>
        <authorList>
            <person name="Kawai M."/>
            <person name="Futagami T."/>
            <person name="Toyoda A."/>
            <person name="Takaki Y."/>
            <person name="Nishi S."/>
            <person name="Hori S."/>
            <person name="Arai W."/>
            <person name="Tsubouchi T."/>
            <person name="Morono Y."/>
            <person name="Uchiyama I."/>
            <person name="Ito T."/>
            <person name="Fujiyama A."/>
            <person name="Inagaki F."/>
            <person name="Takami H."/>
        </authorList>
    </citation>
    <scope>NUCLEOTIDE SEQUENCE</scope>
    <source>
        <strain evidence="8">Expedition CK06-06</strain>
    </source>
</reference>
<dbReference type="Pfam" id="PF02321">
    <property type="entry name" value="OEP"/>
    <property type="match status" value="1"/>
</dbReference>
<evidence type="ECO:0000313" key="8">
    <source>
        <dbReference type="EMBL" id="GAF68218.1"/>
    </source>
</evidence>
<dbReference type="EMBL" id="BARS01008945">
    <property type="protein sequence ID" value="GAF68218.1"/>
    <property type="molecule type" value="Genomic_DNA"/>
</dbReference>
<proteinExistence type="predicted"/>
<keyword evidence="7" id="KW-0175">Coiled coil</keyword>